<comment type="similarity">
    <text evidence="2">Belongs to the methyl-accepting chemotaxis (MCP) protein family.</text>
</comment>
<keyword evidence="1" id="KW-0145">Chemotaxis</keyword>
<dbReference type="InterPro" id="IPR003660">
    <property type="entry name" value="HAMP_dom"/>
</dbReference>
<reference evidence="8 9" key="1">
    <citation type="submission" date="2024-06" db="EMBL/GenBank/DDBJ databases">
        <title>Sorghum-associated microbial communities from plants grown in Nebraska, USA.</title>
        <authorList>
            <person name="Schachtman D."/>
        </authorList>
    </citation>
    <scope>NUCLEOTIDE SEQUENCE [LARGE SCALE GENOMIC DNA]</scope>
    <source>
        <strain evidence="8 9">2814</strain>
    </source>
</reference>
<dbReference type="Proteomes" id="UP001549313">
    <property type="component" value="Unassembled WGS sequence"/>
</dbReference>
<evidence type="ECO:0000259" key="7">
    <source>
        <dbReference type="PROSITE" id="PS50885"/>
    </source>
</evidence>
<keyword evidence="5" id="KW-1133">Transmembrane helix</keyword>
<evidence type="ECO:0000313" key="9">
    <source>
        <dbReference type="Proteomes" id="UP001549313"/>
    </source>
</evidence>
<gene>
    <name evidence="8" type="ORF">ABIE19_003020</name>
</gene>
<keyword evidence="9" id="KW-1185">Reference proteome</keyword>
<comment type="caution">
    <text evidence="8">The sequence shown here is derived from an EMBL/GenBank/DDBJ whole genome shotgun (WGS) entry which is preliminary data.</text>
</comment>
<evidence type="ECO:0000256" key="2">
    <source>
        <dbReference type="ARBA" id="ARBA00029447"/>
    </source>
</evidence>
<dbReference type="CDD" id="cd06225">
    <property type="entry name" value="HAMP"/>
    <property type="match status" value="1"/>
</dbReference>
<dbReference type="Pfam" id="PF00015">
    <property type="entry name" value="MCPsignal"/>
    <property type="match status" value="1"/>
</dbReference>
<evidence type="ECO:0000256" key="1">
    <source>
        <dbReference type="ARBA" id="ARBA00022500"/>
    </source>
</evidence>
<keyword evidence="5" id="KW-0812">Transmembrane</keyword>
<dbReference type="PANTHER" id="PTHR43531">
    <property type="entry name" value="PROTEIN ICFG"/>
    <property type="match status" value="1"/>
</dbReference>
<evidence type="ECO:0000256" key="5">
    <source>
        <dbReference type="SAM" id="Phobius"/>
    </source>
</evidence>
<feature type="domain" description="Methyl-accepting transducer" evidence="6">
    <location>
        <begin position="343"/>
        <end position="572"/>
    </location>
</feature>
<protein>
    <submittedName>
        <fullName evidence="8">Methyl-accepting chemotaxis protein</fullName>
    </submittedName>
</protein>
<feature type="domain" description="HAMP" evidence="7">
    <location>
        <begin position="286"/>
        <end position="338"/>
    </location>
</feature>
<evidence type="ECO:0000256" key="4">
    <source>
        <dbReference type="SAM" id="Coils"/>
    </source>
</evidence>
<dbReference type="InterPro" id="IPR051310">
    <property type="entry name" value="MCP_chemotaxis"/>
</dbReference>
<name>A0ABV2REQ7_9CAUL</name>
<dbReference type="Pfam" id="PF00672">
    <property type="entry name" value="HAMP"/>
    <property type="match status" value="1"/>
</dbReference>
<dbReference type="InterPro" id="IPR004089">
    <property type="entry name" value="MCPsignal_dom"/>
</dbReference>
<organism evidence="8 9">
    <name type="scientific">Brevundimonas faecalis</name>
    <dbReference type="NCBI Taxonomy" id="947378"/>
    <lineage>
        <taxon>Bacteria</taxon>
        <taxon>Pseudomonadati</taxon>
        <taxon>Pseudomonadota</taxon>
        <taxon>Alphaproteobacteria</taxon>
        <taxon>Caulobacterales</taxon>
        <taxon>Caulobacteraceae</taxon>
        <taxon>Brevundimonas</taxon>
    </lineage>
</organism>
<evidence type="ECO:0000259" key="6">
    <source>
        <dbReference type="PROSITE" id="PS50111"/>
    </source>
</evidence>
<dbReference type="PROSITE" id="PS50885">
    <property type="entry name" value="HAMP"/>
    <property type="match status" value="2"/>
</dbReference>
<dbReference type="CDD" id="cd11386">
    <property type="entry name" value="MCP_signal"/>
    <property type="match status" value="1"/>
</dbReference>
<dbReference type="SUPFAM" id="SSF58104">
    <property type="entry name" value="Methyl-accepting chemotaxis protein (MCP) signaling domain"/>
    <property type="match status" value="1"/>
</dbReference>
<dbReference type="PROSITE" id="PS50111">
    <property type="entry name" value="CHEMOTAXIS_TRANSDUC_2"/>
    <property type="match status" value="1"/>
</dbReference>
<dbReference type="EMBL" id="JBEPTF010000004">
    <property type="protein sequence ID" value="MET4685071.1"/>
    <property type="molecule type" value="Genomic_DNA"/>
</dbReference>
<dbReference type="Gene3D" id="6.10.340.10">
    <property type="match status" value="1"/>
</dbReference>
<dbReference type="SMART" id="SM00304">
    <property type="entry name" value="HAMP"/>
    <property type="match status" value="2"/>
</dbReference>
<keyword evidence="4" id="KW-0175">Coiled coil</keyword>
<dbReference type="SUPFAM" id="SSF158472">
    <property type="entry name" value="HAMP domain-like"/>
    <property type="match status" value="1"/>
</dbReference>
<keyword evidence="3" id="KW-0807">Transducer</keyword>
<evidence type="ECO:0000256" key="3">
    <source>
        <dbReference type="PROSITE-ProRule" id="PRU00284"/>
    </source>
</evidence>
<sequence length="607" mass="63806">MLQNLSVPKKLILSFAAVIGACGLATMVVLWAVTVLHRADADDAASREIFKTSDLVMAAAVEQQNAMRGFVATGDAEFSTHYREADERFTARLADLAASDGAGAYASEQAGLQAAGDSFHRSAEGVMILSRDPATRAQALADLKNEGRLTNIRAAVKAIQDKEAMVAAASAKAKETAYVQAYVSFAVGGVLALVIAVAAALWLVGALSRPVEAMTRAMTRLASGDLDVAVPAVGRRDEIGRMADAVQTFKHNAEEKVRLEAEAEAQRAAAEQARLAKAEQDAETARQQAQVVDGLAAGLGRLSNGELSFRLNAAFAAEYEKLRTDFNTAMERLQATMRVIVERSQTIGAGAHEISQASDDLSRRTEQQAASLEETAAALEQITATVARSAENAVEAGQFVDAARKEAAQGQAVVGRAVAAMGEIERSSNEIGDIIGVIDEIAFQTNLLALNAGVEAARAGDAGRGFAVVASEVRALAQRSAEAAKEIKTLISASGQQVGAGVSLVGQTGEALQRIGDRIERVTSITGEIVASAQEQSSGLREVNVAVAQMDQVTQQNAAMVEQSTAASHSLAQDARELDRMMGQFTLDDARDLDARGRMEALARAVA</sequence>
<dbReference type="RefSeq" id="WP_354090027.1">
    <property type="nucleotide sequence ID" value="NZ_JBEPTF010000004.1"/>
</dbReference>
<accession>A0ABV2REQ7</accession>
<feature type="coiled-coil region" evidence="4">
    <location>
        <begin position="251"/>
        <end position="288"/>
    </location>
</feature>
<dbReference type="SMART" id="SM00283">
    <property type="entry name" value="MA"/>
    <property type="match status" value="1"/>
</dbReference>
<feature type="transmembrane region" description="Helical" evidence="5">
    <location>
        <begin position="182"/>
        <end position="204"/>
    </location>
</feature>
<proteinExistence type="inferred from homology"/>
<keyword evidence="5" id="KW-0472">Membrane</keyword>
<dbReference type="Gene3D" id="1.10.287.950">
    <property type="entry name" value="Methyl-accepting chemotaxis protein"/>
    <property type="match status" value="1"/>
</dbReference>
<feature type="transmembrane region" description="Helical" evidence="5">
    <location>
        <begin position="12"/>
        <end position="33"/>
    </location>
</feature>
<feature type="domain" description="HAMP" evidence="7">
    <location>
        <begin position="205"/>
        <end position="258"/>
    </location>
</feature>
<evidence type="ECO:0000313" key="8">
    <source>
        <dbReference type="EMBL" id="MET4685071.1"/>
    </source>
</evidence>
<dbReference type="PANTHER" id="PTHR43531:SF11">
    <property type="entry name" value="METHYL-ACCEPTING CHEMOTAXIS PROTEIN 3"/>
    <property type="match status" value="1"/>
</dbReference>